<dbReference type="Proteomes" id="UP000075809">
    <property type="component" value="Unassembled WGS sequence"/>
</dbReference>
<reference evidence="2 3" key="1">
    <citation type="submission" date="2015-09" db="EMBL/GenBank/DDBJ databases">
        <title>Trachymyrmex zeteki WGS genome.</title>
        <authorList>
            <person name="Nygaard S."/>
            <person name="Hu H."/>
            <person name="Boomsma J."/>
            <person name="Zhang G."/>
        </authorList>
    </citation>
    <scope>NUCLEOTIDE SEQUENCE [LARGE SCALE GENOMIC DNA]</scope>
    <source>
        <strain evidence="2">Tzet28-1</strain>
        <tissue evidence="2">Whole body</tissue>
    </source>
</reference>
<sequence>MVPVAESGAGISTLTPVVCNISAIILSIFCFAAKTPSFSPAMVISSCCTDAGGILMRAPVSPIIALRFSLCAPYING</sequence>
<protein>
    <submittedName>
        <fullName evidence="2">Uncharacterized protein</fullName>
    </submittedName>
</protein>
<evidence type="ECO:0000313" key="2">
    <source>
        <dbReference type="EMBL" id="KYQ48976.1"/>
    </source>
</evidence>
<organism evidence="2 3">
    <name type="scientific">Mycetomoellerius zeteki</name>
    <dbReference type="NCBI Taxonomy" id="64791"/>
    <lineage>
        <taxon>Eukaryota</taxon>
        <taxon>Metazoa</taxon>
        <taxon>Ecdysozoa</taxon>
        <taxon>Arthropoda</taxon>
        <taxon>Hexapoda</taxon>
        <taxon>Insecta</taxon>
        <taxon>Pterygota</taxon>
        <taxon>Neoptera</taxon>
        <taxon>Endopterygota</taxon>
        <taxon>Hymenoptera</taxon>
        <taxon>Apocrita</taxon>
        <taxon>Aculeata</taxon>
        <taxon>Formicoidea</taxon>
        <taxon>Formicidae</taxon>
        <taxon>Myrmicinae</taxon>
        <taxon>Mycetomoellerius</taxon>
    </lineage>
</organism>
<feature type="transmembrane region" description="Helical" evidence="1">
    <location>
        <begin position="12"/>
        <end position="32"/>
    </location>
</feature>
<keyword evidence="1" id="KW-0472">Membrane</keyword>
<dbReference type="EMBL" id="KQ982944">
    <property type="protein sequence ID" value="KYQ48976.1"/>
    <property type="molecule type" value="Genomic_DNA"/>
</dbReference>
<keyword evidence="3" id="KW-1185">Reference proteome</keyword>
<evidence type="ECO:0000256" key="1">
    <source>
        <dbReference type="SAM" id="Phobius"/>
    </source>
</evidence>
<keyword evidence="1" id="KW-0812">Transmembrane</keyword>
<gene>
    <name evidence="2" type="ORF">ALC60_12032</name>
</gene>
<accession>A0A151WM97</accession>
<name>A0A151WM97_9HYME</name>
<evidence type="ECO:0000313" key="3">
    <source>
        <dbReference type="Proteomes" id="UP000075809"/>
    </source>
</evidence>
<dbReference type="AlphaFoldDB" id="A0A151WM97"/>
<keyword evidence="1" id="KW-1133">Transmembrane helix</keyword>
<proteinExistence type="predicted"/>